<dbReference type="SUPFAM" id="SSF47616">
    <property type="entry name" value="GST C-terminal domain-like"/>
    <property type="match status" value="1"/>
</dbReference>
<evidence type="ECO:0000313" key="4">
    <source>
        <dbReference type="Proteomes" id="UP000019095"/>
    </source>
</evidence>
<dbReference type="InterPro" id="IPR036249">
    <property type="entry name" value="Thioredoxin-like_sf"/>
</dbReference>
<dbReference type="Gene3D" id="1.20.1050.10">
    <property type="match status" value="1"/>
</dbReference>
<evidence type="ECO:0000313" key="3">
    <source>
        <dbReference type="EMBL" id="AHG62679.1"/>
    </source>
</evidence>
<dbReference type="PATRIC" id="fig|1247726.3.peg.629"/>
<dbReference type="PROSITE" id="PS50405">
    <property type="entry name" value="GST_CTER"/>
    <property type="match status" value="1"/>
</dbReference>
<dbReference type="SUPFAM" id="SSF52833">
    <property type="entry name" value="Thioredoxin-like"/>
    <property type="match status" value="1"/>
</dbReference>
<dbReference type="InterPro" id="IPR004045">
    <property type="entry name" value="Glutathione_S-Trfase_N"/>
</dbReference>
<dbReference type="KEGG" id="amim:MIM_c05780"/>
<dbReference type="Proteomes" id="UP000019095">
    <property type="component" value="Chromosome"/>
</dbReference>
<keyword evidence="4" id="KW-1185">Reference proteome</keyword>
<dbReference type="OrthoDB" id="8772754at2"/>
<feature type="domain" description="GST C-terminal" evidence="2">
    <location>
        <begin position="89"/>
        <end position="212"/>
    </location>
</feature>
<dbReference type="CDD" id="cd03188">
    <property type="entry name" value="GST_C_Beta"/>
    <property type="match status" value="1"/>
</dbReference>
<organism evidence="3 4">
    <name type="scientific">Advenella mimigardefordensis (strain DSM 17166 / LMG 22922 / DPN7)</name>
    <dbReference type="NCBI Taxonomy" id="1247726"/>
    <lineage>
        <taxon>Bacteria</taxon>
        <taxon>Pseudomonadati</taxon>
        <taxon>Pseudomonadota</taxon>
        <taxon>Betaproteobacteria</taxon>
        <taxon>Burkholderiales</taxon>
        <taxon>Alcaligenaceae</taxon>
    </lineage>
</organism>
<dbReference type="HOGENOM" id="CLU_011226_6_1_4"/>
<dbReference type="Gene3D" id="3.40.30.10">
    <property type="entry name" value="Glutaredoxin"/>
    <property type="match status" value="1"/>
</dbReference>
<reference evidence="3 4" key="1">
    <citation type="journal article" date="2014" name="Microbiology">
        <title>Unravelling the complete genome sequence of Advenella mimigardefordensis strain DPN7T and novel insights in the catabolism of the xenobiotic polythioester precursor 3,3'-dithiodipropionate.</title>
        <authorList>
            <person name="Wubbeler J.H."/>
            <person name="Hiessl S."/>
            <person name="Schuldes J."/>
            <person name="Thurmer A."/>
            <person name="Daniel R."/>
            <person name="Steinbuchel A."/>
        </authorList>
    </citation>
    <scope>NUCLEOTIDE SEQUENCE [LARGE SCALE GENOMIC DNA]</scope>
    <source>
        <strain evidence="4">DSM 17166 / LMG 22922 / DPN7</strain>
    </source>
</reference>
<dbReference type="SFLD" id="SFLDS00019">
    <property type="entry name" value="Glutathione_Transferase_(cytos"/>
    <property type="match status" value="1"/>
</dbReference>
<dbReference type="SFLD" id="SFLDG00358">
    <property type="entry name" value="Main_(cytGST)"/>
    <property type="match status" value="1"/>
</dbReference>
<dbReference type="PANTHER" id="PTHR44051">
    <property type="entry name" value="GLUTATHIONE S-TRANSFERASE-RELATED"/>
    <property type="match status" value="1"/>
</dbReference>
<dbReference type="InterPro" id="IPR036282">
    <property type="entry name" value="Glutathione-S-Trfase_C_sf"/>
</dbReference>
<dbReference type="Pfam" id="PF00043">
    <property type="entry name" value="GST_C"/>
    <property type="match status" value="1"/>
</dbReference>
<dbReference type="SFLD" id="SFLDG01150">
    <property type="entry name" value="Main.1:_Beta-like"/>
    <property type="match status" value="1"/>
</dbReference>
<dbReference type="AlphaFoldDB" id="W0P753"/>
<evidence type="ECO:0000259" key="2">
    <source>
        <dbReference type="PROSITE" id="PS50405"/>
    </source>
</evidence>
<name>W0P753_ADVMD</name>
<proteinExistence type="predicted"/>
<dbReference type="eggNOG" id="COG0625">
    <property type="taxonomic scope" value="Bacteria"/>
</dbReference>
<protein>
    <submittedName>
        <fullName evidence="3">Putative glutathione S-transferase</fullName>
    </submittedName>
</protein>
<dbReference type="GO" id="GO:0016740">
    <property type="term" value="F:transferase activity"/>
    <property type="evidence" value="ECO:0007669"/>
    <property type="project" value="UniProtKB-KW"/>
</dbReference>
<dbReference type="RefSeq" id="WP_084458900.1">
    <property type="nucleotide sequence ID" value="NZ_CP003915.1"/>
</dbReference>
<dbReference type="InterPro" id="IPR040079">
    <property type="entry name" value="Glutathione_S-Trfase"/>
</dbReference>
<feature type="domain" description="GST N-terminal" evidence="1">
    <location>
        <begin position="3"/>
        <end position="84"/>
    </location>
</feature>
<accession>W0P753</accession>
<sequence>MYMPDIKFWYGPGSCSLVPHVLLHESGLPFTAIEVSISKLETRTDAFSRINPKQRVPVISLDESIITEVPAIATAISHLVPELGLMGKTPIEQVRVMEWLCWLSGELHGQCFGGLFRPERFIDDPNQFEAVQSKARNRIIDCFKTIDSRLSRPFAVGNGLTAVDPYLLVFYRWGSRNRFDMSAQYPAFTAYIQSIAAYPAIVSAMGEDGSTL</sequence>
<gene>
    <name evidence="3" type="ORF">MIM_c05780</name>
</gene>
<dbReference type="STRING" id="1247726.MIM_c05780"/>
<dbReference type="InterPro" id="IPR010987">
    <property type="entry name" value="Glutathione-S-Trfase_C-like"/>
</dbReference>
<keyword evidence="3" id="KW-0808">Transferase</keyword>
<dbReference type="CDD" id="cd03057">
    <property type="entry name" value="GST_N_Beta"/>
    <property type="match status" value="1"/>
</dbReference>
<dbReference type="PANTHER" id="PTHR44051:SF8">
    <property type="entry name" value="GLUTATHIONE S-TRANSFERASE GSTA"/>
    <property type="match status" value="1"/>
</dbReference>
<dbReference type="Pfam" id="PF13409">
    <property type="entry name" value="GST_N_2"/>
    <property type="match status" value="1"/>
</dbReference>
<evidence type="ECO:0000259" key="1">
    <source>
        <dbReference type="PROSITE" id="PS50404"/>
    </source>
</evidence>
<dbReference type="InterPro" id="IPR004046">
    <property type="entry name" value="GST_C"/>
</dbReference>
<dbReference type="EMBL" id="CP003915">
    <property type="protein sequence ID" value="AHG62679.1"/>
    <property type="molecule type" value="Genomic_DNA"/>
</dbReference>
<dbReference type="PROSITE" id="PS50404">
    <property type="entry name" value="GST_NTER"/>
    <property type="match status" value="1"/>
</dbReference>